<feature type="transmembrane region" description="Helical" evidence="7">
    <location>
        <begin position="292"/>
        <end position="316"/>
    </location>
</feature>
<comment type="similarity">
    <text evidence="7">Belongs to the binding-protein-dependent transport system permease family.</text>
</comment>
<feature type="transmembrane region" description="Helical" evidence="7">
    <location>
        <begin position="37"/>
        <end position="62"/>
    </location>
</feature>
<dbReference type="GO" id="GO:0055085">
    <property type="term" value="P:transmembrane transport"/>
    <property type="evidence" value="ECO:0007669"/>
    <property type="project" value="InterPro"/>
</dbReference>
<sequence>MDRVNLSNSNANRDMEECSAGKGRMSDMKGTKKKFQIAYVFCLPWLIGFVCFTLFPIGFMIYNSLTNRKLTGTSSFVGLANYRNMFRSKVFWNSLRVTLFYTIVMLVITTVWALVLAILLNNKIKLNGLFQFFYFLPSVVPTVALAYAFRTMFGKDGGLLNGILGNLSGKNVTINWLMDPKTVYLAVFFVTLFTYNTGQMMLIFRSGIADVPKDLYEAVELDGAGSWTKFWHITLPMISPLVLFNAVNGAISALNGSFALLYPLSGENGDPKGMTQVLSLLIYKEAFSNMKVGYACALSVVLFVIAALFGIAIFAISKKTVYYET</sequence>
<feature type="transmembrane region" description="Helical" evidence="7">
    <location>
        <begin position="99"/>
        <end position="120"/>
    </location>
</feature>
<dbReference type="PROSITE" id="PS50928">
    <property type="entry name" value="ABC_TM1"/>
    <property type="match status" value="1"/>
</dbReference>
<feature type="domain" description="ABC transmembrane type-1" evidence="8">
    <location>
        <begin position="95"/>
        <end position="313"/>
    </location>
</feature>
<keyword evidence="3" id="KW-1003">Cell membrane</keyword>
<accession>A0A6L5X2N2</accession>
<comment type="caution">
    <text evidence="9">The sequence shown here is derived from an EMBL/GenBank/DDBJ whole genome shotgun (WGS) entry which is preliminary data.</text>
</comment>
<keyword evidence="10" id="KW-1185">Reference proteome</keyword>
<dbReference type="InterPro" id="IPR000515">
    <property type="entry name" value="MetI-like"/>
</dbReference>
<evidence type="ECO:0000313" key="10">
    <source>
        <dbReference type="Proteomes" id="UP000481852"/>
    </source>
</evidence>
<dbReference type="CDD" id="cd06261">
    <property type="entry name" value="TM_PBP2"/>
    <property type="match status" value="1"/>
</dbReference>
<protein>
    <submittedName>
        <fullName evidence="9">Sugar ABC transporter permease</fullName>
    </submittedName>
</protein>
<proteinExistence type="inferred from homology"/>
<name>A0A6L5X2N2_9FIRM</name>
<comment type="subcellular location">
    <subcellularLocation>
        <location evidence="1 7">Cell membrane</location>
        <topology evidence="1 7">Multi-pass membrane protein</topology>
    </subcellularLocation>
</comment>
<feature type="transmembrane region" description="Helical" evidence="7">
    <location>
        <begin position="183"/>
        <end position="204"/>
    </location>
</feature>
<keyword evidence="4 7" id="KW-0812">Transmembrane</keyword>
<organism evidence="9 10">
    <name type="scientific">Porcincola intestinalis</name>
    <dbReference type="NCBI Taxonomy" id="2606632"/>
    <lineage>
        <taxon>Bacteria</taxon>
        <taxon>Bacillati</taxon>
        <taxon>Bacillota</taxon>
        <taxon>Clostridia</taxon>
        <taxon>Lachnospirales</taxon>
        <taxon>Lachnospiraceae</taxon>
        <taxon>Porcincola</taxon>
    </lineage>
</organism>
<dbReference type="EMBL" id="VULZ01000004">
    <property type="protein sequence ID" value="MSS14480.1"/>
    <property type="molecule type" value="Genomic_DNA"/>
</dbReference>
<evidence type="ECO:0000256" key="5">
    <source>
        <dbReference type="ARBA" id="ARBA00022989"/>
    </source>
</evidence>
<dbReference type="Proteomes" id="UP000481852">
    <property type="component" value="Unassembled WGS sequence"/>
</dbReference>
<gene>
    <name evidence="9" type="ORF">FYJ35_05390</name>
</gene>
<evidence type="ECO:0000259" key="8">
    <source>
        <dbReference type="PROSITE" id="PS50928"/>
    </source>
</evidence>
<evidence type="ECO:0000256" key="6">
    <source>
        <dbReference type="ARBA" id="ARBA00023136"/>
    </source>
</evidence>
<evidence type="ECO:0000256" key="4">
    <source>
        <dbReference type="ARBA" id="ARBA00022692"/>
    </source>
</evidence>
<dbReference type="PANTHER" id="PTHR30193">
    <property type="entry name" value="ABC TRANSPORTER PERMEASE PROTEIN"/>
    <property type="match status" value="1"/>
</dbReference>
<evidence type="ECO:0000256" key="3">
    <source>
        <dbReference type="ARBA" id="ARBA00022475"/>
    </source>
</evidence>
<keyword evidence="6 7" id="KW-0472">Membrane</keyword>
<keyword evidence="2 7" id="KW-0813">Transport</keyword>
<dbReference type="AlphaFoldDB" id="A0A6L5X2N2"/>
<evidence type="ECO:0000256" key="7">
    <source>
        <dbReference type="RuleBase" id="RU363032"/>
    </source>
</evidence>
<dbReference type="Pfam" id="PF00528">
    <property type="entry name" value="BPD_transp_1"/>
    <property type="match status" value="1"/>
</dbReference>
<dbReference type="InterPro" id="IPR051393">
    <property type="entry name" value="ABC_transporter_permease"/>
</dbReference>
<feature type="transmembrane region" description="Helical" evidence="7">
    <location>
        <begin position="132"/>
        <end position="149"/>
    </location>
</feature>
<keyword evidence="5 7" id="KW-1133">Transmembrane helix</keyword>
<evidence type="ECO:0000256" key="2">
    <source>
        <dbReference type="ARBA" id="ARBA00022448"/>
    </source>
</evidence>
<dbReference type="SUPFAM" id="SSF161098">
    <property type="entry name" value="MetI-like"/>
    <property type="match status" value="1"/>
</dbReference>
<dbReference type="GO" id="GO:0005886">
    <property type="term" value="C:plasma membrane"/>
    <property type="evidence" value="ECO:0007669"/>
    <property type="project" value="UniProtKB-SubCell"/>
</dbReference>
<evidence type="ECO:0000313" key="9">
    <source>
        <dbReference type="EMBL" id="MSS14480.1"/>
    </source>
</evidence>
<dbReference type="Gene3D" id="1.10.3720.10">
    <property type="entry name" value="MetI-like"/>
    <property type="match status" value="1"/>
</dbReference>
<dbReference type="InterPro" id="IPR035906">
    <property type="entry name" value="MetI-like_sf"/>
</dbReference>
<reference evidence="9 10" key="1">
    <citation type="submission" date="2019-08" db="EMBL/GenBank/DDBJ databases">
        <title>In-depth cultivation of the pig gut microbiome towards novel bacterial diversity and tailored functional studies.</title>
        <authorList>
            <person name="Wylensek D."/>
            <person name="Hitch T.C.A."/>
            <person name="Clavel T."/>
        </authorList>
    </citation>
    <scope>NUCLEOTIDE SEQUENCE [LARGE SCALE GENOMIC DNA]</scope>
    <source>
        <strain evidence="9 10">Oil+RF-744-WCA-WT-11</strain>
    </source>
</reference>
<evidence type="ECO:0000256" key="1">
    <source>
        <dbReference type="ARBA" id="ARBA00004651"/>
    </source>
</evidence>
<dbReference type="PANTHER" id="PTHR30193:SF37">
    <property type="entry name" value="INNER MEMBRANE ABC TRANSPORTER PERMEASE PROTEIN YCJO"/>
    <property type="match status" value="1"/>
</dbReference>